<sequence>MEANMSENCLLRQAWEGGGESLHLSEEDLRIFQCRKKLKQKGDPRSVRRPSDYRLLKLFREKGSPIGFGVWIHLM</sequence>
<evidence type="ECO:0000313" key="2">
    <source>
        <dbReference type="Proteomes" id="UP000228809"/>
    </source>
</evidence>
<evidence type="ECO:0000313" key="1">
    <source>
        <dbReference type="EMBL" id="PIT91251.1"/>
    </source>
</evidence>
<dbReference type="Proteomes" id="UP000228809">
    <property type="component" value="Unassembled WGS sequence"/>
</dbReference>
<name>A0A2M6WEM4_9BACT</name>
<protein>
    <submittedName>
        <fullName evidence="1">Uncharacterized protein</fullName>
    </submittedName>
</protein>
<organism evidence="1 2">
    <name type="scientific">Candidatus Kaiserbacteria bacterium CG10_big_fil_rev_8_21_14_0_10_49_17</name>
    <dbReference type="NCBI Taxonomy" id="1974609"/>
    <lineage>
        <taxon>Bacteria</taxon>
        <taxon>Candidatus Kaiseribacteriota</taxon>
    </lineage>
</organism>
<accession>A0A2M6WEM4</accession>
<proteinExistence type="predicted"/>
<dbReference type="EMBL" id="PFBJ01000006">
    <property type="protein sequence ID" value="PIT91251.1"/>
    <property type="molecule type" value="Genomic_DNA"/>
</dbReference>
<comment type="caution">
    <text evidence="1">The sequence shown here is derived from an EMBL/GenBank/DDBJ whole genome shotgun (WGS) entry which is preliminary data.</text>
</comment>
<reference evidence="2" key="1">
    <citation type="submission" date="2017-09" db="EMBL/GenBank/DDBJ databases">
        <title>Depth-based differentiation of microbial function through sediment-hosted aquifers and enrichment of novel symbionts in the deep terrestrial subsurface.</title>
        <authorList>
            <person name="Probst A.J."/>
            <person name="Ladd B."/>
            <person name="Jarett J.K."/>
            <person name="Geller-Mcgrath D.E."/>
            <person name="Sieber C.M.K."/>
            <person name="Emerson J.B."/>
            <person name="Anantharaman K."/>
            <person name="Thomas B.C."/>
            <person name="Malmstrom R."/>
            <person name="Stieglmeier M."/>
            <person name="Klingl A."/>
            <person name="Woyke T."/>
            <person name="Ryan C.M."/>
            <person name="Banfield J.F."/>
        </authorList>
    </citation>
    <scope>NUCLEOTIDE SEQUENCE [LARGE SCALE GENOMIC DNA]</scope>
</reference>
<gene>
    <name evidence="1" type="ORF">COU17_01325</name>
</gene>
<dbReference type="AlphaFoldDB" id="A0A2M6WEM4"/>